<dbReference type="Proteomes" id="UP000287336">
    <property type="component" value="Unassembled WGS sequence"/>
</dbReference>
<dbReference type="RefSeq" id="WP_126949110.1">
    <property type="nucleotide sequence ID" value="NZ_RZHG01000030.1"/>
</dbReference>
<dbReference type="GO" id="GO:0000287">
    <property type="term" value="F:magnesium ion binding"/>
    <property type="evidence" value="ECO:0007669"/>
    <property type="project" value="InterPro"/>
</dbReference>
<dbReference type="AlphaFoldDB" id="A0A3S0W369"/>
<protein>
    <submittedName>
        <fullName evidence="1">Uncharacterized protein</fullName>
    </submittedName>
</protein>
<organism evidence="1 2">
    <name type="scientific">Vreelandella andesensis</name>
    <dbReference type="NCBI Taxonomy" id="447567"/>
    <lineage>
        <taxon>Bacteria</taxon>
        <taxon>Pseudomonadati</taxon>
        <taxon>Pseudomonadota</taxon>
        <taxon>Gammaproteobacteria</taxon>
        <taxon>Oceanospirillales</taxon>
        <taxon>Halomonadaceae</taxon>
        <taxon>Vreelandella</taxon>
    </lineage>
</organism>
<dbReference type="SUPFAM" id="SSF103084">
    <property type="entry name" value="Holliday junction resolvase RusA"/>
    <property type="match status" value="1"/>
</dbReference>
<name>A0A3S0W369_9GAMM</name>
<accession>A0A3S0W369</accession>
<dbReference type="OrthoDB" id="6168233at2"/>
<dbReference type="GO" id="GO:0006310">
    <property type="term" value="P:DNA recombination"/>
    <property type="evidence" value="ECO:0007669"/>
    <property type="project" value="InterPro"/>
</dbReference>
<keyword evidence="2" id="KW-1185">Reference proteome</keyword>
<comment type="caution">
    <text evidence="1">The sequence shown here is derived from an EMBL/GenBank/DDBJ whole genome shotgun (WGS) entry which is preliminary data.</text>
</comment>
<gene>
    <name evidence="1" type="ORF">ELY33_17105</name>
</gene>
<sequence length="126" mass="13702">MRLFIPYLGPSTNAIYAGIHWTKRKEAKDDAAVAVEAAINKADIGMPISSRVDLVFTPQLGKGARKRDTSNNSMTAKLIEDALVKAGVLKDDTEQYVRNVTLCPAQVDRSADTGMWVELIPVEVAA</sequence>
<proteinExistence type="predicted"/>
<reference evidence="1 2" key="1">
    <citation type="submission" date="2018-12" db="EMBL/GenBank/DDBJ databases">
        <title>three novel Halomonas strain isolated from plants.</title>
        <authorList>
            <person name="Sun C."/>
        </authorList>
    </citation>
    <scope>NUCLEOTIDE SEQUENCE [LARGE SCALE GENOMIC DNA]</scope>
    <source>
        <strain evidence="1 2">DSM 19434</strain>
    </source>
</reference>
<dbReference type="Gene3D" id="3.30.1330.70">
    <property type="entry name" value="Holliday junction resolvase RusA"/>
    <property type="match status" value="1"/>
</dbReference>
<dbReference type="GO" id="GO:0006281">
    <property type="term" value="P:DNA repair"/>
    <property type="evidence" value="ECO:0007669"/>
    <property type="project" value="InterPro"/>
</dbReference>
<evidence type="ECO:0000313" key="2">
    <source>
        <dbReference type="Proteomes" id="UP000287336"/>
    </source>
</evidence>
<evidence type="ECO:0000313" key="1">
    <source>
        <dbReference type="EMBL" id="RUR26826.1"/>
    </source>
</evidence>
<dbReference type="InterPro" id="IPR036614">
    <property type="entry name" value="RusA-like_sf"/>
</dbReference>
<dbReference type="EMBL" id="RZHG01000030">
    <property type="protein sequence ID" value="RUR26826.1"/>
    <property type="molecule type" value="Genomic_DNA"/>
</dbReference>